<reference evidence="1" key="1">
    <citation type="journal article" date="2007" name="Insect Biochem. Mol. Biol.">
        <title>The adipokinetic hormones in the fall armyworm, Spodoptera frugiperda:cDNA cloning, quantitative real time RT-PCR analysis, and gene specific localization.</title>
        <authorList>
            <person name="Abdel-latief M."/>
            <person name="Hoffmann K.H."/>
        </authorList>
    </citation>
    <scope>NUCLEOTIDE SEQUENCE</scope>
</reference>
<sequence length="40" mass="4580">MNAEYAGLLLIPFSTFIETKNLYQLTFSSGWGNCTSKRNY</sequence>
<dbReference type="AlphaFoldDB" id="A5PFK1"/>
<organism evidence="1">
    <name type="scientific">Spodoptera frugiperda</name>
    <name type="common">Fall armyworm</name>
    <dbReference type="NCBI Taxonomy" id="7108"/>
    <lineage>
        <taxon>Eukaryota</taxon>
        <taxon>Metazoa</taxon>
        <taxon>Ecdysozoa</taxon>
        <taxon>Arthropoda</taxon>
        <taxon>Hexapoda</taxon>
        <taxon>Insecta</taxon>
        <taxon>Pterygota</taxon>
        <taxon>Neoptera</taxon>
        <taxon>Endopterygota</taxon>
        <taxon>Lepidoptera</taxon>
        <taxon>Glossata</taxon>
        <taxon>Ditrysia</taxon>
        <taxon>Noctuoidea</taxon>
        <taxon>Noctuidae</taxon>
        <taxon>Amphipyrinae</taxon>
        <taxon>Spodoptera</taxon>
    </lineage>
</organism>
<protein>
    <submittedName>
        <fullName evidence="1">Hypertrehalosaemic hormone</fullName>
    </submittedName>
</protein>
<name>A5PFK1_SPOFR</name>
<accession>A5PFK1</accession>
<gene>
    <name evidence="1" type="primary">HRTH</name>
</gene>
<dbReference type="EMBL" id="AM269886">
    <property type="protein sequence ID" value="CAK32516.1"/>
    <property type="molecule type" value="mRNA"/>
</dbReference>
<proteinExistence type="evidence at transcript level"/>
<evidence type="ECO:0000313" key="1">
    <source>
        <dbReference type="EMBL" id="CAK32516.1"/>
    </source>
</evidence>